<evidence type="ECO:0000259" key="4">
    <source>
        <dbReference type="SMART" id="SM01008"/>
    </source>
</evidence>
<dbReference type="InterPro" id="IPR037165">
    <property type="entry name" value="AldOxase/xan_DH_Mopterin-bd_sf"/>
</dbReference>
<dbReference type="InterPro" id="IPR000674">
    <property type="entry name" value="Ald_Oxase/Xan_DH_a/b"/>
</dbReference>
<dbReference type="PANTHER" id="PTHR11908:SF132">
    <property type="entry name" value="ALDEHYDE OXIDASE 1-RELATED"/>
    <property type="match status" value="1"/>
</dbReference>
<dbReference type="SUPFAM" id="SSF54665">
    <property type="entry name" value="CO dehydrogenase molybdoprotein N-domain-like"/>
    <property type="match status" value="1"/>
</dbReference>
<dbReference type="Pfam" id="PF20256">
    <property type="entry name" value="MoCoBD_2"/>
    <property type="match status" value="2"/>
</dbReference>
<evidence type="ECO:0000313" key="6">
    <source>
        <dbReference type="Proteomes" id="UP000483286"/>
    </source>
</evidence>
<dbReference type="InterPro" id="IPR008274">
    <property type="entry name" value="AldOxase/xan_DH_MoCoBD1"/>
</dbReference>
<keyword evidence="1" id="KW-0500">Molybdenum</keyword>
<comment type="caution">
    <text evidence="5">The sequence shown here is derived from an EMBL/GenBank/DDBJ whole genome shotgun (WGS) entry which is preliminary data.</text>
</comment>
<dbReference type="Proteomes" id="UP000483286">
    <property type="component" value="Unassembled WGS sequence"/>
</dbReference>
<keyword evidence="6" id="KW-1185">Reference proteome</keyword>
<dbReference type="GO" id="GO:0016491">
    <property type="term" value="F:oxidoreductase activity"/>
    <property type="evidence" value="ECO:0007669"/>
    <property type="project" value="UniProtKB-KW"/>
</dbReference>
<keyword evidence="2" id="KW-0560">Oxidoreductase</keyword>
<dbReference type="RefSeq" id="WP_369409422.1">
    <property type="nucleotide sequence ID" value="NZ_WQLB01000025.1"/>
</dbReference>
<dbReference type="GO" id="GO:0005506">
    <property type="term" value="F:iron ion binding"/>
    <property type="evidence" value="ECO:0007669"/>
    <property type="project" value="InterPro"/>
</dbReference>
<dbReference type="SMART" id="SM01008">
    <property type="entry name" value="Ald_Xan_dh_C"/>
    <property type="match status" value="1"/>
</dbReference>
<proteinExistence type="predicted"/>
<name>A0A7C9LWA1_9DEIO</name>
<evidence type="ECO:0000313" key="5">
    <source>
        <dbReference type="EMBL" id="MVN88260.1"/>
    </source>
</evidence>
<protein>
    <submittedName>
        <fullName evidence="5">Molybdopterin-dependent oxidoreductase</fullName>
    </submittedName>
</protein>
<gene>
    <name evidence="5" type="ORF">GO986_16060</name>
</gene>
<sequence>MRPAVSGQQTPGNVGQDRVRVDGPLKVTGTAPYAYEQAVQNPAYLFPLTSAIAKGTIRSIDDAAARAVPGVLTVLTHHNAPKLLAKTDNELYILQSPDVHYRGEYIGAVIAESVEVARHAASLVQVEYDVAPHDAQFRTGHPDEYTPKRINTGAASDSHQGNVTAALAASAVTVDAVYTTPYEHHNPMEMHSIIAEWDRERLEGVLGILGERPHLRLYDATQGASFAQLLLAPVLGLLPAQIEIISPYVGGAFGSKGIPHAPTMLTALAAKLLPGRAVKYMLTRQQMFRSVGYRLTTHQRFRLGAQADGILTAIAHNVTQSSSRLKQFAEQTVNATRHLYAAPNRETTTRMVPLDIAPATFMRAPGEFPGMFAQETAMDELAVELGLDPIELRIRNEPDNDPESGKPHSSRHLVECLREGARLFGWETRLTTPRGRQVGEWLYGLGVASATYPKQQTLPTKARITFTAGRYAVQVAAADLGTGAWTILQQIAADALNVQEADIKLQIGRTDLPFGYLAGGSTGTYNWGSAIMVAAVNFREKHGQQPAEGAEAEGGAYFPDEAKKHVLDAYGAHFAEVKVSAVTGEVRVTRMLGVYDPGRIINPRTANSQFIGGMTMGISAALQEESYLDPRFGHVVNGDFAGYHIAVNADAPDVQARWIEHPDPLFGPTGAKGIGEIGIVGVPAAIGNAIYNATGKRLRALPFTPDKLMD</sequence>
<dbReference type="Gene3D" id="3.90.1170.50">
    <property type="entry name" value="Aldehyde oxidase/xanthine dehydrogenase, a/b hammerhead"/>
    <property type="match status" value="1"/>
</dbReference>
<dbReference type="AlphaFoldDB" id="A0A7C9LWA1"/>
<dbReference type="InterPro" id="IPR016208">
    <property type="entry name" value="Ald_Oxase/xanthine_DH-like"/>
</dbReference>
<accession>A0A7C9LWA1</accession>
<evidence type="ECO:0000256" key="1">
    <source>
        <dbReference type="ARBA" id="ARBA00022505"/>
    </source>
</evidence>
<dbReference type="Gene3D" id="3.30.365.10">
    <property type="entry name" value="Aldehyde oxidase/xanthine dehydrogenase, molybdopterin binding domain"/>
    <property type="match status" value="4"/>
</dbReference>
<dbReference type="Pfam" id="PF02738">
    <property type="entry name" value="MoCoBD_1"/>
    <property type="match status" value="1"/>
</dbReference>
<reference evidence="5 6" key="1">
    <citation type="submission" date="2019-12" db="EMBL/GenBank/DDBJ databases">
        <title>Deinococcus sp. HMF7620 Genome sequencing and assembly.</title>
        <authorList>
            <person name="Kang H."/>
            <person name="Kim H."/>
            <person name="Joh K."/>
        </authorList>
    </citation>
    <scope>NUCLEOTIDE SEQUENCE [LARGE SCALE GENOMIC DNA]</scope>
    <source>
        <strain evidence="5 6">HMF7620</strain>
    </source>
</reference>
<feature type="compositionally biased region" description="Polar residues" evidence="3">
    <location>
        <begin position="1"/>
        <end position="13"/>
    </location>
</feature>
<dbReference type="EMBL" id="WQLB01000025">
    <property type="protein sequence ID" value="MVN88260.1"/>
    <property type="molecule type" value="Genomic_DNA"/>
</dbReference>
<dbReference type="InterPro" id="IPR036856">
    <property type="entry name" value="Ald_Oxase/Xan_DH_a/b_sf"/>
</dbReference>
<dbReference type="SUPFAM" id="SSF56003">
    <property type="entry name" value="Molybdenum cofactor-binding domain"/>
    <property type="match status" value="1"/>
</dbReference>
<dbReference type="PANTHER" id="PTHR11908">
    <property type="entry name" value="XANTHINE DEHYDROGENASE"/>
    <property type="match status" value="1"/>
</dbReference>
<dbReference type="Pfam" id="PF01315">
    <property type="entry name" value="Ald_Xan_dh_C"/>
    <property type="match status" value="1"/>
</dbReference>
<evidence type="ECO:0000256" key="2">
    <source>
        <dbReference type="ARBA" id="ARBA00023002"/>
    </source>
</evidence>
<feature type="domain" description="Aldehyde oxidase/xanthine dehydrogenase a/b hammerhead" evidence="4">
    <location>
        <begin position="28"/>
        <end position="132"/>
    </location>
</feature>
<organism evidence="5 6">
    <name type="scientific">Deinococcus arboris</name>
    <dbReference type="NCBI Taxonomy" id="2682977"/>
    <lineage>
        <taxon>Bacteria</taxon>
        <taxon>Thermotogati</taxon>
        <taxon>Deinococcota</taxon>
        <taxon>Deinococci</taxon>
        <taxon>Deinococcales</taxon>
        <taxon>Deinococcaceae</taxon>
        <taxon>Deinococcus</taxon>
    </lineage>
</organism>
<evidence type="ECO:0000256" key="3">
    <source>
        <dbReference type="SAM" id="MobiDB-lite"/>
    </source>
</evidence>
<feature type="region of interest" description="Disordered" evidence="3">
    <location>
        <begin position="1"/>
        <end position="20"/>
    </location>
</feature>
<dbReference type="InterPro" id="IPR046867">
    <property type="entry name" value="AldOxase/xan_DH_MoCoBD2"/>
</dbReference>